<sequence>MNTRKTLALVVCALAVGGCAYPRQGSGDYTAYGVRAEQSVRFGVVESVRLVRIDNPNSGVGGVSGAIVGGIAGSHVGGGSGQAVGAVLGAVAGGLLGQAIEQDATQRTGLEITILLDSGKYVAITQEADENFRSGDRVRILQQANGISRVTR</sequence>
<dbReference type="GO" id="GO:0009279">
    <property type="term" value="C:cell outer membrane"/>
    <property type="evidence" value="ECO:0007669"/>
    <property type="project" value="UniProtKB-SubCell"/>
</dbReference>
<organism evidence="7 8">
    <name type="scientific">Usitatibacter palustris</name>
    <dbReference type="NCBI Taxonomy" id="2732487"/>
    <lineage>
        <taxon>Bacteria</taxon>
        <taxon>Pseudomonadati</taxon>
        <taxon>Pseudomonadota</taxon>
        <taxon>Betaproteobacteria</taxon>
        <taxon>Nitrosomonadales</taxon>
        <taxon>Usitatibacteraceae</taxon>
        <taxon>Usitatibacter</taxon>
    </lineage>
</organism>
<dbReference type="RefSeq" id="WP_171165427.1">
    <property type="nucleotide sequence ID" value="NZ_CP053073.1"/>
</dbReference>
<dbReference type="InParanoid" id="A0A6M4HBF6"/>
<name>A0A6M4HBF6_9PROT</name>
<evidence type="ECO:0000256" key="3">
    <source>
        <dbReference type="ARBA" id="ARBA00023136"/>
    </source>
</evidence>
<dbReference type="AlphaFoldDB" id="A0A6M4HBF6"/>
<evidence type="ECO:0000313" key="8">
    <source>
        <dbReference type="Proteomes" id="UP000503096"/>
    </source>
</evidence>
<reference evidence="7 8" key="1">
    <citation type="submission" date="2020-04" db="EMBL/GenBank/DDBJ databases">
        <title>Usitatibacter rugosus gen. nov., sp. nov. and Usitatibacter palustris sp. nov., novel members of Usitatibacteraceae fam. nov. within the order Nitrosomonadales isolated from soil.</title>
        <authorList>
            <person name="Huber K.J."/>
            <person name="Neumann-Schaal M."/>
            <person name="Geppert A."/>
            <person name="Luckner M."/>
            <person name="Wanner G."/>
            <person name="Overmann J."/>
        </authorList>
    </citation>
    <scope>NUCLEOTIDE SEQUENCE [LARGE SCALE GENOMIC DNA]</scope>
    <source>
        <strain evidence="7 8">Swamp67</strain>
    </source>
</reference>
<dbReference type="InterPro" id="IPR008816">
    <property type="entry name" value="Gly_zipper_2TM_dom"/>
</dbReference>
<evidence type="ECO:0000256" key="1">
    <source>
        <dbReference type="ARBA" id="ARBA00004459"/>
    </source>
</evidence>
<dbReference type="InterPro" id="IPR051407">
    <property type="entry name" value="Bact_OM_lipoprot/Surf_antigen"/>
</dbReference>
<keyword evidence="3" id="KW-0472">Membrane</keyword>
<accession>A0A6M4HBF6</accession>
<dbReference type="EMBL" id="CP053073">
    <property type="protein sequence ID" value="QJR16911.1"/>
    <property type="molecule type" value="Genomic_DNA"/>
</dbReference>
<evidence type="ECO:0000256" key="5">
    <source>
        <dbReference type="ARBA" id="ARBA00023288"/>
    </source>
</evidence>
<evidence type="ECO:0000256" key="2">
    <source>
        <dbReference type="ARBA" id="ARBA00022729"/>
    </source>
</evidence>
<keyword evidence="8" id="KW-1185">Reference proteome</keyword>
<gene>
    <name evidence="7" type="primary">pcp_2</name>
    <name evidence="7" type="ORF">DSM104440_03747</name>
</gene>
<dbReference type="PANTHER" id="PTHR35603">
    <property type="match status" value="1"/>
</dbReference>
<evidence type="ECO:0000259" key="6">
    <source>
        <dbReference type="Pfam" id="PF05433"/>
    </source>
</evidence>
<dbReference type="PANTHER" id="PTHR35603:SF1">
    <property type="entry name" value="OUTER MEMBRANE LIPOPROTEIN SLYB"/>
    <property type="match status" value="1"/>
</dbReference>
<keyword evidence="5 7" id="KW-0449">Lipoprotein</keyword>
<dbReference type="PROSITE" id="PS51257">
    <property type="entry name" value="PROKAR_LIPOPROTEIN"/>
    <property type="match status" value="1"/>
</dbReference>
<keyword evidence="2" id="KW-0732">Signal</keyword>
<dbReference type="Proteomes" id="UP000503096">
    <property type="component" value="Chromosome"/>
</dbReference>
<dbReference type="KEGG" id="upl:DSM104440_03747"/>
<protein>
    <submittedName>
        <fullName evidence="7">Outer membrane lipoprotein pcp</fullName>
    </submittedName>
</protein>
<evidence type="ECO:0000256" key="4">
    <source>
        <dbReference type="ARBA" id="ARBA00023139"/>
    </source>
</evidence>
<proteinExistence type="predicted"/>
<feature type="domain" description="Glycine zipper 2TM" evidence="6">
    <location>
        <begin position="61"/>
        <end position="101"/>
    </location>
</feature>
<dbReference type="Pfam" id="PF05433">
    <property type="entry name" value="Rick_17kDa_Anti"/>
    <property type="match status" value="1"/>
</dbReference>
<keyword evidence="4" id="KW-0564">Palmitate</keyword>
<evidence type="ECO:0000313" key="7">
    <source>
        <dbReference type="EMBL" id="QJR16911.1"/>
    </source>
</evidence>
<comment type="subcellular location">
    <subcellularLocation>
        <location evidence="1">Cell outer membrane</location>
        <topology evidence="1">Lipid-anchor</topology>
    </subcellularLocation>
</comment>